<dbReference type="EMBL" id="CACSIM010000001">
    <property type="protein sequence ID" value="CAA0078247.1"/>
    <property type="molecule type" value="Genomic_DNA"/>
</dbReference>
<dbReference type="EMBL" id="CACSIK010000001">
    <property type="protein sequence ID" value="CAA0086777.1"/>
    <property type="molecule type" value="Genomic_DNA"/>
</dbReference>
<dbReference type="InterPro" id="IPR021431">
    <property type="entry name" value="DUF3080"/>
</dbReference>
<gene>
    <name evidence="2" type="ORF">IHBHHGIJ_01119</name>
    <name evidence="1" type="ORF">KFEGEMFD_00032</name>
</gene>
<sequence>MLTAPWRPLLAAVFALVVIVICSGCSDKNQLESNWQTYITRLSRVLDRSPASKALDSQASFPRQRGLTMSFTAININLVEFLSMRHCALRETISQRNSILGKHGDASARLIFDLRFLNQAQDCIHQLTDEGNHKLAIELQQAVKIKTRELPARLFSASIGGPEFRELWQPPPSLDHYPTKGDDPSIIALARWSQWQHQWLNGNWQHDSDAILSTLGEIRLGGGGSLLKAQRLAVTKLHDASSIINQRISTRPLCLTGSPTPAAKQFQNVLLSQFIAKIQQQASLINHHQYALMSQVESIEDELLSAMRKHELHTPPSYISWQHERKTLLKEAMLAHRQHVEIAGELLSQCGLSPAD</sequence>
<dbReference type="Pfam" id="PF11279">
    <property type="entry name" value="DUF3080"/>
    <property type="match status" value="1"/>
</dbReference>
<keyword evidence="3" id="KW-1185">Reference proteome</keyword>
<evidence type="ECO:0000313" key="4">
    <source>
        <dbReference type="Proteomes" id="UP000439591"/>
    </source>
</evidence>
<evidence type="ECO:0000313" key="3">
    <source>
        <dbReference type="Proteomes" id="UP000435877"/>
    </source>
</evidence>
<evidence type="ECO:0000313" key="1">
    <source>
        <dbReference type="EMBL" id="CAA0078247.1"/>
    </source>
</evidence>
<accession>A0A5S9MMQ6</accession>
<dbReference type="Proteomes" id="UP000439591">
    <property type="component" value="Unassembled WGS sequence"/>
</dbReference>
<organism evidence="1 4">
    <name type="scientific">Zhongshania aliphaticivorans</name>
    <dbReference type="NCBI Taxonomy" id="1470434"/>
    <lineage>
        <taxon>Bacteria</taxon>
        <taxon>Pseudomonadati</taxon>
        <taxon>Pseudomonadota</taxon>
        <taxon>Gammaproteobacteria</taxon>
        <taxon>Cellvibrionales</taxon>
        <taxon>Spongiibacteraceae</taxon>
        <taxon>Zhongshania</taxon>
    </lineage>
</organism>
<dbReference type="RefSeq" id="WP_159267754.1">
    <property type="nucleotide sequence ID" value="NZ_CACSIK010000001.1"/>
</dbReference>
<dbReference type="AlphaFoldDB" id="A0A5S9MMQ6"/>
<proteinExistence type="predicted"/>
<evidence type="ECO:0000313" key="2">
    <source>
        <dbReference type="EMBL" id="CAA0086777.1"/>
    </source>
</evidence>
<dbReference type="Proteomes" id="UP000435877">
    <property type="component" value="Unassembled WGS sequence"/>
</dbReference>
<dbReference type="OrthoDB" id="6997572at2"/>
<protein>
    <submittedName>
        <fullName evidence="1">Uncharacterized protein</fullName>
    </submittedName>
</protein>
<reference evidence="3 4" key="1">
    <citation type="submission" date="2019-11" db="EMBL/GenBank/DDBJ databases">
        <authorList>
            <person name="Holert J."/>
        </authorList>
    </citation>
    <scope>NUCLEOTIDE SEQUENCE [LARGE SCALE GENOMIC DNA]</scope>
    <source>
        <strain evidence="1">BC3_2A</strain>
        <strain evidence="2">SB11_1A</strain>
    </source>
</reference>
<name>A0A5S9MMQ6_9GAMM</name>